<feature type="signal peptide" evidence="1">
    <location>
        <begin position="1"/>
        <end position="20"/>
    </location>
</feature>
<accession>A0A5C5XC20</accession>
<dbReference type="EMBL" id="SJPG01000001">
    <property type="protein sequence ID" value="TWT59843.1"/>
    <property type="molecule type" value="Genomic_DNA"/>
</dbReference>
<sequence precursor="true">MMVLSKLPFSALLLATFCWASGCGGGPNDLPDLGQVSGKVTLNGNPLADAQVTFTPVDTDSGNTSSGTTDSSGAYELHYTGENMGAIPGEHKVTIIVGEGATPSFPEGVDPDKLSPQERQKYAAAAVIPAKYNSESTLTETVKSGPNTINFELTSE</sequence>
<reference evidence="2 3" key="1">
    <citation type="submission" date="2019-02" db="EMBL/GenBank/DDBJ databases">
        <title>Deep-cultivation of Planctomycetes and their phenomic and genomic characterization uncovers novel biology.</title>
        <authorList>
            <person name="Wiegand S."/>
            <person name="Jogler M."/>
            <person name="Boedeker C."/>
            <person name="Pinto D."/>
            <person name="Vollmers J."/>
            <person name="Rivas-Marin E."/>
            <person name="Kohn T."/>
            <person name="Peeters S.H."/>
            <person name="Heuer A."/>
            <person name="Rast P."/>
            <person name="Oberbeckmann S."/>
            <person name="Bunk B."/>
            <person name="Jeske O."/>
            <person name="Meyerdierks A."/>
            <person name="Storesund J.E."/>
            <person name="Kallscheuer N."/>
            <person name="Luecker S."/>
            <person name="Lage O.M."/>
            <person name="Pohl T."/>
            <person name="Merkel B.J."/>
            <person name="Hornburger P."/>
            <person name="Mueller R.-W."/>
            <person name="Bruemmer F."/>
            <person name="Labrenz M."/>
            <person name="Spormann A.M."/>
            <person name="Op Den Camp H."/>
            <person name="Overmann J."/>
            <person name="Amann R."/>
            <person name="Jetten M.S.M."/>
            <person name="Mascher T."/>
            <person name="Medema M.H."/>
            <person name="Devos D.P."/>
            <person name="Kaster A.-K."/>
            <person name="Ovreas L."/>
            <person name="Rohde M."/>
            <person name="Galperin M.Y."/>
            <person name="Jogler C."/>
        </authorList>
    </citation>
    <scope>NUCLEOTIDE SEQUENCE [LARGE SCALE GENOMIC DNA]</scope>
    <source>
        <strain evidence="2 3">Pan54</strain>
    </source>
</reference>
<proteinExistence type="predicted"/>
<keyword evidence="1" id="KW-0732">Signal</keyword>
<dbReference type="AlphaFoldDB" id="A0A5C5XC20"/>
<dbReference type="Gene3D" id="2.60.40.10">
    <property type="entry name" value="Immunoglobulins"/>
    <property type="match status" value="1"/>
</dbReference>
<organism evidence="2 3">
    <name type="scientific">Rubinisphaera italica</name>
    <dbReference type="NCBI Taxonomy" id="2527969"/>
    <lineage>
        <taxon>Bacteria</taxon>
        <taxon>Pseudomonadati</taxon>
        <taxon>Planctomycetota</taxon>
        <taxon>Planctomycetia</taxon>
        <taxon>Planctomycetales</taxon>
        <taxon>Planctomycetaceae</taxon>
        <taxon>Rubinisphaera</taxon>
    </lineage>
</organism>
<gene>
    <name evidence="2" type="ORF">Pan54_05540</name>
</gene>
<dbReference type="InterPro" id="IPR008964">
    <property type="entry name" value="Invasin/intimin_cell_adhesion"/>
</dbReference>
<name>A0A5C5XC20_9PLAN</name>
<dbReference type="Proteomes" id="UP000316095">
    <property type="component" value="Unassembled WGS sequence"/>
</dbReference>
<dbReference type="InterPro" id="IPR013783">
    <property type="entry name" value="Ig-like_fold"/>
</dbReference>
<comment type="caution">
    <text evidence="2">The sequence shown here is derived from an EMBL/GenBank/DDBJ whole genome shotgun (WGS) entry which is preliminary data.</text>
</comment>
<dbReference type="RefSeq" id="WP_146502028.1">
    <property type="nucleotide sequence ID" value="NZ_SJPG01000001.1"/>
</dbReference>
<dbReference type="PROSITE" id="PS51257">
    <property type="entry name" value="PROKAR_LIPOPROTEIN"/>
    <property type="match status" value="1"/>
</dbReference>
<evidence type="ECO:0000313" key="2">
    <source>
        <dbReference type="EMBL" id="TWT59843.1"/>
    </source>
</evidence>
<feature type="chain" id="PRO_5023121857" evidence="1">
    <location>
        <begin position="21"/>
        <end position="156"/>
    </location>
</feature>
<keyword evidence="3" id="KW-1185">Reference proteome</keyword>
<dbReference type="SUPFAM" id="SSF49373">
    <property type="entry name" value="Invasin/intimin cell-adhesion fragments"/>
    <property type="match status" value="1"/>
</dbReference>
<dbReference type="OrthoDB" id="286727at2"/>
<protein>
    <submittedName>
        <fullName evidence="2">Bacterial Ig-like domain (Group 1)</fullName>
    </submittedName>
</protein>
<evidence type="ECO:0000256" key="1">
    <source>
        <dbReference type="SAM" id="SignalP"/>
    </source>
</evidence>
<evidence type="ECO:0000313" key="3">
    <source>
        <dbReference type="Proteomes" id="UP000316095"/>
    </source>
</evidence>